<comment type="similarity">
    <text evidence="2 7">Belongs to the anelloviridae capsid protein family.</text>
</comment>
<evidence type="ECO:0000256" key="5">
    <source>
        <dbReference type="ARBA" id="ARBA00022561"/>
    </source>
</evidence>
<organism evidence="9">
    <name type="scientific">Alphatorquevirus sp</name>
    <dbReference type="NCBI Taxonomy" id="2809145"/>
    <lineage>
        <taxon>Viruses</taxon>
        <taxon>Monodnaviria</taxon>
        <taxon>Shotokuvirae</taxon>
        <taxon>Commensaviricota</taxon>
        <taxon>Cardeaviricetes</taxon>
        <taxon>Sanitavirales</taxon>
        <taxon>Anelloviridae</taxon>
        <taxon>Alphatorquevirus</taxon>
    </lineage>
</organism>
<feature type="compositionally biased region" description="Low complexity" evidence="8">
    <location>
        <begin position="693"/>
        <end position="706"/>
    </location>
</feature>
<evidence type="ECO:0000256" key="4">
    <source>
        <dbReference type="ARBA" id="ARBA00022431"/>
    </source>
</evidence>
<dbReference type="InterPro" id="IPR004219">
    <property type="entry name" value="TTvirus_Unk"/>
</dbReference>
<keyword evidence="6 7" id="KW-0946">Virion</keyword>
<sequence>MAWGWWKRRRRWWFRKRWTRGRLRRRWPRPARRRPRRRRVRRRRRWRRGRRKARTYRRSRRFRRRRRKAKLIIKLWQPAVIKRCRIKGYIPLIISGNGTFATNFTSHINDRIMKGPFGGGHSTMRFSLYILFEEHLRHMNFWTRSNDNLELTRYLGASVKIYRHPDQDFIVIYNRRTPLGGNIYTAPSLHPGNAILAKHKILVPSLQTRPKGKKAVRLRIAPPTLFTDKWYFQKDIADLTLFNIMAVEADLRFPFCSPQTDNTCVSFQVLSSVYNNYLSINAFNNDDSDNNLIAFLTKAFPTTGAKATSLNALNTFRTEGCISHPQLKKPNTQSNKPSASQYFAPLDALWGDPIYYNEDNENKNITNIIKNILIKNMTTYHQKLKEFPLSYQGNKAFCHLTGIYSPPYLNQGRISPEIFGLYTEIIYNPYTDKGTGNKVWMDPLTKDNNIYKEGQSKCLLTDMPLWTLLFGYTDWCKKDTNNWDLPLNYRLVLICPYTFPKLYNEKQKDYGYIPYSYKFGAGQMPDGSNYIPFQFRAKWYPTVLHQQQVMEDISRSGPFAPKVEKPSTQLVMKYSFNFNWGGNPIIEQIVKDPSFQPTYEIPGTGNLPRRIQVIDPRVLGPHYSFRSWDMRRHTFSRASIKRVSEQQETSDLVFSGPKKPRVDIPKQETQEESSHSLQRESRPWETEEESETEALSQESQEVPVQQQLQQQYQEQLKLRQGIKVLFEQLIRTQQGVHVNPCLQ</sequence>
<evidence type="ECO:0000256" key="2">
    <source>
        <dbReference type="ARBA" id="ARBA00006131"/>
    </source>
</evidence>
<protein>
    <recommendedName>
        <fullName evidence="3 7">Capsid protein</fullName>
    </recommendedName>
</protein>
<feature type="compositionally biased region" description="Basic and acidic residues" evidence="8">
    <location>
        <begin position="660"/>
        <end position="685"/>
    </location>
</feature>
<dbReference type="EMBL" id="OK574396">
    <property type="protein sequence ID" value="UHS18336.1"/>
    <property type="molecule type" value="Genomic_DNA"/>
</dbReference>
<evidence type="ECO:0000313" key="9">
    <source>
        <dbReference type="EMBL" id="UHS18336.1"/>
    </source>
</evidence>
<dbReference type="GO" id="GO:0039615">
    <property type="term" value="C:T=1 icosahedral viral capsid"/>
    <property type="evidence" value="ECO:0007669"/>
    <property type="project" value="UniProtKB-UniRule"/>
</dbReference>
<feature type="region of interest" description="Disordered" evidence="8">
    <location>
        <begin position="646"/>
        <end position="706"/>
    </location>
</feature>
<feature type="region of interest" description="Disordered" evidence="8">
    <location>
        <begin position="29"/>
        <end position="59"/>
    </location>
</feature>
<name>A0A8K1XHZ9_9VIRU</name>
<accession>A0A8K1XHZ9</accession>
<evidence type="ECO:0000256" key="6">
    <source>
        <dbReference type="ARBA" id="ARBA00022844"/>
    </source>
</evidence>
<reference evidence="9" key="1">
    <citation type="journal article" date="2021" name="Cell Host Microbe">
        <title>Global genome analysis reveals a vast and dynamic anellovirus landscape within the human virome.</title>
        <authorList>
            <person name="Arze C.A."/>
            <person name="Springer S."/>
            <person name="Dudas G."/>
            <person name="Patel S."/>
            <person name="Bhattacharyya A."/>
            <person name="Swaminathan H."/>
            <person name="Brugnara C."/>
            <person name="Delagrave S."/>
            <person name="Ong T."/>
            <person name="Kahvejian A."/>
            <person name="Echelard Y."/>
            <person name="Weinstein E.G."/>
            <person name="Hajjar R.J."/>
            <person name="Andersen K.G."/>
            <person name="Yozwiak N.L."/>
        </authorList>
    </citation>
    <scope>NUCLEOTIDE SEQUENCE</scope>
    <source>
        <strain evidence="9">TF1YBNFXA</strain>
    </source>
</reference>
<evidence type="ECO:0000256" key="3">
    <source>
        <dbReference type="ARBA" id="ARBA00018091"/>
    </source>
</evidence>
<comment type="subcellular location">
    <subcellularLocation>
        <location evidence="1 7">Virion</location>
    </subcellularLocation>
</comment>
<evidence type="ECO:0000256" key="7">
    <source>
        <dbReference type="RuleBase" id="RU361230"/>
    </source>
</evidence>
<keyword evidence="5 7" id="KW-0167">Capsid protein</keyword>
<comment type="function">
    <text evidence="7">Self-assembles to form an icosahedral capsid.</text>
</comment>
<proteinExistence type="inferred from homology"/>
<evidence type="ECO:0000256" key="1">
    <source>
        <dbReference type="ARBA" id="ARBA00004328"/>
    </source>
</evidence>
<dbReference type="Pfam" id="PF02956">
    <property type="entry name" value="TT_ORF1"/>
    <property type="match status" value="1"/>
</dbReference>
<evidence type="ECO:0000256" key="8">
    <source>
        <dbReference type="SAM" id="MobiDB-lite"/>
    </source>
</evidence>
<keyword evidence="4 7" id="KW-1140">T=1 icosahedral capsid protein</keyword>